<evidence type="ECO:0000313" key="2">
    <source>
        <dbReference type="EMBL" id="OMJ16337.1"/>
    </source>
</evidence>
<dbReference type="OrthoDB" id="5610933at2759"/>
<dbReference type="Proteomes" id="UP000187283">
    <property type="component" value="Unassembled WGS sequence"/>
</dbReference>
<evidence type="ECO:0000313" key="4">
    <source>
        <dbReference type="Proteomes" id="UP000187283"/>
    </source>
</evidence>
<evidence type="ECO:0000313" key="3">
    <source>
        <dbReference type="EMBL" id="OMJ19098.1"/>
    </source>
</evidence>
<protein>
    <submittedName>
        <fullName evidence="3">Uncharacterized protein</fullName>
    </submittedName>
</protein>
<organism evidence="3 4">
    <name type="scientific">Smittium culicis</name>
    <dbReference type="NCBI Taxonomy" id="133412"/>
    <lineage>
        <taxon>Eukaryota</taxon>
        <taxon>Fungi</taxon>
        <taxon>Fungi incertae sedis</taxon>
        <taxon>Zoopagomycota</taxon>
        <taxon>Kickxellomycotina</taxon>
        <taxon>Harpellomycetes</taxon>
        <taxon>Harpellales</taxon>
        <taxon>Legeriomycetaceae</taxon>
        <taxon>Smittium</taxon>
    </lineage>
</organism>
<accession>A0A1R1XWV9</accession>
<feature type="chain" id="PRO_5015069015" evidence="1">
    <location>
        <begin position="21"/>
        <end position="161"/>
    </location>
</feature>
<gene>
    <name evidence="3" type="ORF">AYI70_g4939</name>
    <name evidence="2" type="ORF">AYI70_g6674</name>
</gene>
<keyword evidence="1" id="KW-0732">Signal</keyword>
<sequence>MLASLKLTIPLALLSMAVMSQDLDPNASVGGLGNGLNPGGIDFIYKNVVVPPPPTSQNTFEFFKDKNYGNSFYRVDVEFNKCYDVGAFNSAIFYGRKNGYVRMYTGSGCTGGGVNRLMSNQYAPSDNKLQYGTQFSSVQLLPAPRAVRPVIKKRRRDDDEN</sequence>
<reference evidence="3 4" key="1">
    <citation type="submission" date="2017-01" db="EMBL/GenBank/DDBJ databases">
        <authorList>
            <person name="Mah S.A."/>
            <person name="Swanson W.J."/>
            <person name="Moy G.W."/>
            <person name="Vacquier V.D."/>
        </authorList>
    </citation>
    <scope>NUCLEOTIDE SEQUENCE [LARGE SCALE GENOMIC DNA]</scope>
    <source>
        <strain evidence="3 4">GSMNP</strain>
    </source>
</reference>
<dbReference type="AlphaFoldDB" id="A0A1R1XWV9"/>
<proteinExistence type="predicted"/>
<keyword evidence="4" id="KW-1185">Reference proteome</keyword>
<feature type="signal peptide" evidence="1">
    <location>
        <begin position="1"/>
        <end position="20"/>
    </location>
</feature>
<comment type="caution">
    <text evidence="3">The sequence shown here is derived from an EMBL/GenBank/DDBJ whole genome shotgun (WGS) entry which is preliminary data.</text>
</comment>
<dbReference type="EMBL" id="LSSN01001581">
    <property type="protein sequence ID" value="OMJ19098.1"/>
    <property type="molecule type" value="Genomic_DNA"/>
</dbReference>
<dbReference type="EMBL" id="LSSN01002370">
    <property type="protein sequence ID" value="OMJ16337.1"/>
    <property type="molecule type" value="Genomic_DNA"/>
</dbReference>
<evidence type="ECO:0000256" key="1">
    <source>
        <dbReference type="SAM" id="SignalP"/>
    </source>
</evidence>
<name>A0A1R1XWV9_9FUNG</name>